<accession>A0A5M8Q406</accession>
<feature type="compositionally biased region" description="Polar residues" evidence="1">
    <location>
        <begin position="297"/>
        <end position="306"/>
    </location>
</feature>
<dbReference type="AlphaFoldDB" id="A0A5M8Q406"/>
<name>A0A5M8Q406_9LECA</name>
<sequence length="359" mass="38812">MNGVRYGITEHGGENGTVRTVNGERIAFRILGPDDENLVRAFAARASHEVDSLPHTHGRRGTLRDAAKIFVEEGGTMSLVLEGDGILLAHIPCVRGGLGNALAYALVQGQCDGPENWSVFAFGRLGQQGDVILRCALTPSERRAWDQVLPQILMESSMGHRGTANELFQGTRRRPGINSTTRYIYEDEEEGTDSLDGRGGRGPPAGARYPTRQGDNRGSHQRDLRRDPRGQQTGVRGENSDSSSRRDAQRQANPRREMENGRPQGTAPASMRGNNREEGDDRRGEQRGASVRGDTGNRGSRGTGSASIRGFNVEDEEDPHPGWRDIPDEGGSGGPPAYQSTAADVAGGRGRRGAGGRRR</sequence>
<feature type="compositionally biased region" description="Basic and acidic residues" evidence="1">
    <location>
        <begin position="274"/>
        <end position="286"/>
    </location>
</feature>
<dbReference type="Proteomes" id="UP000324767">
    <property type="component" value="Unassembled WGS sequence"/>
</dbReference>
<reference evidence="2 3" key="1">
    <citation type="submission" date="2019-09" db="EMBL/GenBank/DDBJ databases">
        <title>The hologenome of the rock-dwelling lichen Lasallia pustulata.</title>
        <authorList>
            <person name="Greshake Tzovaras B."/>
            <person name="Segers F."/>
            <person name="Bicker A."/>
            <person name="Dal Grande F."/>
            <person name="Otte J."/>
            <person name="Hankeln T."/>
            <person name="Schmitt I."/>
            <person name="Ebersberger I."/>
        </authorList>
    </citation>
    <scope>NUCLEOTIDE SEQUENCE [LARGE SCALE GENOMIC DNA]</scope>
    <source>
        <strain evidence="2">A1-1</strain>
    </source>
</reference>
<feature type="compositionally biased region" description="Basic residues" evidence="1">
    <location>
        <begin position="349"/>
        <end position="359"/>
    </location>
</feature>
<evidence type="ECO:0000313" key="3">
    <source>
        <dbReference type="Proteomes" id="UP000324767"/>
    </source>
</evidence>
<protein>
    <submittedName>
        <fullName evidence="2">Uncharacterized protein</fullName>
    </submittedName>
</protein>
<evidence type="ECO:0000313" key="2">
    <source>
        <dbReference type="EMBL" id="KAA6416107.1"/>
    </source>
</evidence>
<feature type="compositionally biased region" description="Basic and acidic residues" evidence="1">
    <location>
        <begin position="243"/>
        <end position="260"/>
    </location>
</feature>
<proteinExistence type="predicted"/>
<evidence type="ECO:0000256" key="1">
    <source>
        <dbReference type="SAM" id="MobiDB-lite"/>
    </source>
</evidence>
<organism evidence="2 3">
    <name type="scientific">Lasallia pustulata</name>
    <dbReference type="NCBI Taxonomy" id="136370"/>
    <lineage>
        <taxon>Eukaryota</taxon>
        <taxon>Fungi</taxon>
        <taxon>Dikarya</taxon>
        <taxon>Ascomycota</taxon>
        <taxon>Pezizomycotina</taxon>
        <taxon>Lecanoromycetes</taxon>
        <taxon>OSLEUM clade</taxon>
        <taxon>Umbilicariomycetidae</taxon>
        <taxon>Umbilicariales</taxon>
        <taxon>Umbilicariaceae</taxon>
        <taxon>Lasallia</taxon>
    </lineage>
</organism>
<feature type="region of interest" description="Disordered" evidence="1">
    <location>
        <begin position="163"/>
        <end position="359"/>
    </location>
</feature>
<comment type="caution">
    <text evidence="2">The sequence shown here is derived from an EMBL/GenBank/DDBJ whole genome shotgun (WGS) entry which is preliminary data.</text>
</comment>
<gene>
    <name evidence="2" type="ORF">FRX48_00826</name>
</gene>
<dbReference type="EMBL" id="VXIT01000001">
    <property type="protein sequence ID" value="KAA6416107.1"/>
    <property type="molecule type" value="Genomic_DNA"/>
</dbReference>
<feature type="compositionally biased region" description="Basic and acidic residues" evidence="1">
    <location>
        <begin position="214"/>
        <end position="229"/>
    </location>
</feature>